<keyword evidence="2" id="KW-0560">Oxidoreductase</keyword>
<dbReference type="AlphaFoldDB" id="A0A3M7G8Y9"/>
<dbReference type="VEuPathDB" id="FungiDB:BTJ68_02173"/>
<dbReference type="InterPro" id="IPR002347">
    <property type="entry name" value="SDR_fam"/>
</dbReference>
<sequence>MSSKGHVLVVLGSGTLRLQSRFSRKWDPDDSIGPGIGSATAKEFAATGSFSKIVMVSRNEARLQKESEAVRKAATSNVEVISIPCDLSDLSALQKALEEIQNLGPLGGIFFNAARINIVDPLTAPVDELEEDFRTTNLALYLTAQWGIPLLLQSRFSKPTFFVTGTWLAEKPLPALLSLSAVKASQQNMVMSFHEAFGKDIHFGLIKVIGVVSPDAKGTNPTNIAQKTLELYQQGRAEWELMAYVHDE</sequence>
<name>A0A3M7G8Y9_HORWE</name>
<dbReference type="Gene3D" id="3.40.50.720">
    <property type="entry name" value="NAD(P)-binding Rossmann-like Domain"/>
    <property type="match status" value="1"/>
</dbReference>
<proteinExistence type="inferred from homology"/>
<evidence type="ECO:0008006" key="5">
    <source>
        <dbReference type="Google" id="ProtNLM"/>
    </source>
</evidence>
<evidence type="ECO:0000256" key="1">
    <source>
        <dbReference type="ARBA" id="ARBA00006484"/>
    </source>
</evidence>
<dbReference type="GO" id="GO:0016491">
    <property type="term" value="F:oxidoreductase activity"/>
    <property type="evidence" value="ECO:0007669"/>
    <property type="project" value="UniProtKB-KW"/>
</dbReference>
<dbReference type="CDD" id="cd05233">
    <property type="entry name" value="SDR_c"/>
    <property type="match status" value="1"/>
</dbReference>
<organism evidence="3 4">
    <name type="scientific">Hortaea werneckii</name>
    <name type="common">Black yeast</name>
    <name type="synonym">Cladosporium werneckii</name>
    <dbReference type="NCBI Taxonomy" id="91943"/>
    <lineage>
        <taxon>Eukaryota</taxon>
        <taxon>Fungi</taxon>
        <taxon>Dikarya</taxon>
        <taxon>Ascomycota</taxon>
        <taxon>Pezizomycotina</taxon>
        <taxon>Dothideomycetes</taxon>
        <taxon>Dothideomycetidae</taxon>
        <taxon>Mycosphaerellales</taxon>
        <taxon>Teratosphaeriaceae</taxon>
        <taxon>Hortaea</taxon>
    </lineage>
</organism>
<dbReference type="Proteomes" id="UP000269539">
    <property type="component" value="Unassembled WGS sequence"/>
</dbReference>
<reference evidence="3 4" key="1">
    <citation type="journal article" date="2018" name="BMC Genomics">
        <title>Genomic evidence for intraspecific hybridization in a clonal and extremely halotolerant yeast.</title>
        <authorList>
            <person name="Gostincar C."/>
            <person name="Stajich J.E."/>
            <person name="Zupancic J."/>
            <person name="Zalar P."/>
            <person name="Gunde-Cimerman N."/>
        </authorList>
    </citation>
    <scope>NUCLEOTIDE SEQUENCE [LARGE SCALE GENOMIC DNA]</scope>
    <source>
        <strain evidence="3 4">EXF-10513</strain>
    </source>
</reference>
<comment type="caution">
    <text evidence="3">The sequence shown here is derived from an EMBL/GenBank/DDBJ whole genome shotgun (WGS) entry which is preliminary data.</text>
</comment>
<protein>
    <recommendedName>
        <fullName evidence="5">Ketoreductase (KR) domain-containing protein</fullName>
    </recommendedName>
</protein>
<comment type="similarity">
    <text evidence="1">Belongs to the short-chain dehydrogenases/reductases (SDR) family.</text>
</comment>
<accession>A0A3M7G8Y9</accession>
<evidence type="ECO:0000313" key="4">
    <source>
        <dbReference type="Proteomes" id="UP000269539"/>
    </source>
</evidence>
<evidence type="ECO:0000313" key="3">
    <source>
        <dbReference type="EMBL" id="RMY97639.1"/>
    </source>
</evidence>
<dbReference type="PANTHER" id="PTHR43669">
    <property type="entry name" value="5-KETO-D-GLUCONATE 5-REDUCTASE"/>
    <property type="match status" value="1"/>
</dbReference>
<gene>
    <name evidence="3" type="ORF">D0864_04701</name>
</gene>
<dbReference type="Pfam" id="PF00106">
    <property type="entry name" value="adh_short"/>
    <property type="match status" value="1"/>
</dbReference>
<dbReference type="PANTHER" id="PTHR43669:SF3">
    <property type="entry name" value="ALCOHOL DEHYDROGENASE, PUTATIVE (AFU_ORTHOLOGUE AFUA_3G03445)-RELATED"/>
    <property type="match status" value="1"/>
</dbReference>
<evidence type="ECO:0000256" key="2">
    <source>
        <dbReference type="ARBA" id="ARBA00023002"/>
    </source>
</evidence>
<dbReference type="SUPFAM" id="SSF51735">
    <property type="entry name" value="NAD(P)-binding Rossmann-fold domains"/>
    <property type="match status" value="1"/>
</dbReference>
<dbReference type="EMBL" id="QWIO01000412">
    <property type="protein sequence ID" value="RMY97639.1"/>
    <property type="molecule type" value="Genomic_DNA"/>
</dbReference>
<dbReference type="InterPro" id="IPR036291">
    <property type="entry name" value="NAD(P)-bd_dom_sf"/>
</dbReference>